<reference evidence="1 2" key="1">
    <citation type="journal article" date="2017" name="PLoS Biol.">
        <title>The sea cucumber genome provides insights into morphological evolution and visceral regeneration.</title>
        <authorList>
            <person name="Zhang X."/>
            <person name="Sun L."/>
            <person name="Yuan J."/>
            <person name="Sun Y."/>
            <person name="Gao Y."/>
            <person name="Zhang L."/>
            <person name="Li S."/>
            <person name="Dai H."/>
            <person name="Hamel J.F."/>
            <person name="Liu C."/>
            <person name="Yu Y."/>
            <person name="Liu S."/>
            <person name="Lin W."/>
            <person name="Guo K."/>
            <person name="Jin S."/>
            <person name="Xu P."/>
            <person name="Storey K.B."/>
            <person name="Huan P."/>
            <person name="Zhang T."/>
            <person name="Zhou Y."/>
            <person name="Zhang J."/>
            <person name="Lin C."/>
            <person name="Li X."/>
            <person name="Xing L."/>
            <person name="Huo D."/>
            <person name="Sun M."/>
            <person name="Wang L."/>
            <person name="Mercier A."/>
            <person name="Li F."/>
            <person name="Yang H."/>
            <person name="Xiang J."/>
        </authorList>
    </citation>
    <scope>NUCLEOTIDE SEQUENCE [LARGE SCALE GENOMIC DNA]</scope>
    <source>
        <strain evidence="1">Shaxun</strain>
        <tissue evidence="1">Muscle</tissue>
    </source>
</reference>
<proteinExistence type="predicted"/>
<dbReference type="OrthoDB" id="1696280at2759"/>
<sequence>MDQVMTAAKKQVTKFLEIPDVGRSIVKEGLRKADIEEFNEKRESDARFYASLNSSRKIQALFKENLENLKKKKK</sequence>
<evidence type="ECO:0000313" key="1">
    <source>
        <dbReference type="EMBL" id="PIK33598.1"/>
    </source>
</evidence>
<keyword evidence="2" id="KW-1185">Reference proteome</keyword>
<protein>
    <submittedName>
        <fullName evidence="1">Uncharacterized protein</fullName>
    </submittedName>
</protein>
<accession>A0A2G8JCX4</accession>
<dbReference type="Proteomes" id="UP000230750">
    <property type="component" value="Unassembled WGS sequence"/>
</dbReference>
<dbReference type="AlphaFoldDB" id="A0A2G8JCX4"/>
<comment type="caution">
    <text evidence="1">The sequence shown here is derived from an EMBL/GenBank/DDBJ whole genome shotgun (WGS) entry which is preliminary data.</text>
</comment>
<name>A0A2G8JCX4_STIJA</name>
<evidence type="ECO:0000313" key="2">
    <source>
        <dbReference type="Proteomes" id="UP000230750"/>
    </source>
</evidence>
<dbReference type="Gene3D" id="6.10.250.170">
    <property type="match status" value="1"/>
</dbReference>
<gene>
    <name evidence="1" type="ORF">BSL78_29588</name>
</gene>
<organism evidence="1 2">
    <name type="scientific">Stichopus japonicus</name>
    <name type="common">Sea cucumber</name>
    <dbReference type="NCBI Taxonomy" id="307972"/>
    <lineage>
        <taxon>Eukaryota</taxon>
        <taxon>Metazoa</taxon>
        <taxon>Echinodermata</taxon>
        <taxon>Eleutherozoa</taxon>
        <taxon>Echinozoa</taxon>
        <taxon>Holothuroidea</taxon>
        <taxon>Aspidochirotacea</taxon>
        <taxon>Aspidochirotida</taxon>
        <taxon>Stichopodidae</taxon>
        <taxon>Apostichopus</taxon>
    </lineage>
</organism>
<dbReference type="EMBL" id="MRZV01002480">
    <property type="protein sequence ID" value="PIK33598.1"/>
    <property type="molecule type" value="Genomic_DNA"/>
</dbReference>